<dbReference type="PANTHER" id="PTHR48111">
    <property type="entry name" value="REGULATOR OF RPOS"/>
    <property type="match status" value="1"/>
</dbReference>
<dbReference type="InterPro" id="IPR011006">
    <property type="entry name" value="CheY-like_superfamily"/>
</dbReference>
<dbReference type="InterPro" id="IPR036388">
    <property type="entry name" value="WH-like_DNA-bd_sf"/>
</dbReference>
<evidence type="ECO:0000313" key="11">
    <source>
        <dbReference type="Proteomes" id="UP001139409"/>
    </source>
</evidence>
<evidence type="ECO:0000259" key="6">
    <source>
        <dbReference type="PROSITE" id="PS50110"/>
    </source>
</evidence>
<feature type="domain" description="OmpR/PhoB-type" evidence="7">
    <location>
        <begin position="129"/>
        <end position="225"/>
    </location>
</feature>
<dbReference type="SUPFAM" id="SSF52172">
    <property type="entry name" value="CheY-like"/>
    <property type="match status" value="1"/>
</dbReference>
<comment type="caution">
    <text evidence="9">The sequence shown here is derived from an EMBL/GenBank/DDBJ whole genome shotgun (WGS) entry which is preliminary data.</text>
</comment>
<evidence type="ECO:0000256" key="4">
    <source>
        <dbReference type="PROSITE-ProRule" id="PRU00169"/>
    </source>
</evidence>
<evidence type="ECO:0000256" key="5">
    <source>
        <dbReference type="PROSITE-ProRule" id="PRU01091"/>
    </source>
</evidence>
<dbReference type="PROSITE" id="PS50110">
    <property type="entry name" value="RESPONSE_REGULATORY"/>
    <property type="match status" value="1"/>
</dbReference>
<dbReference type="Proteomes" id="UP001139409">
    <property type="component" value="Unassembled WGS sequence"/>
</dbReference>
<dbReference type="EMBL" id="JAIXNE010000004">
    <property type="protein sequence ID" value="MCA6077117.1"/>
    <property type="molecule type" value="Genomic_DNA"/>
</dbReference>
<dbReference type="InterPro" id="IPR001789">
    <property type="entry name" value="Sig_transdc_resp-reg_receiver"/>
</dbReference>
<feature type="domain" description="Response regulatory" evidence="6">
    <location>
        <begin position="4"/>
        <end position="118"/>
    </location>
</feature>
<dbReference type="AlphaFoldDB" id="A0A9X1HT79"/>
<evidence type="ECO:0000256" key="2">
    <source>
        <dbReference type="ARBA" id="ARBA00023012"/>
    </source>
</evidence>
<dbReference type="GO" id="GO:0006355">
    <property type="term" value="P:regulation of DNA-templated transcription"/>
    <property type="evidence" value="ECO:0007669"/>
    <property type="project" value="InterPro"/>
</dbReference>
<dbReference type="PROSITE" id="PS51755">
    <property type="entry name" value="OMPR_PHOB"/>
    <property type="match status" value="1"/>
</dbReference>
<dbReference type="EMBL" id="JAIXNE010000003">
    <property type="protein sequence ID" value="MCA6075989.1"/>
    <property type="molecule type" value="Genomic_DNA"/>
</dbReference>
<feature type="modified residue" description="4-aspartylphosphate" evidence="4">
    <location>
        <position position="53"/>
    </location>
</feature>
<dbReference type="EMBL" id="JAIXNE010000002">
    <property type="protein sequence ID" value="MCA6074812.1"/>
    <property type="molecule type" value="Genomic_DNA"/>
</dbReference>
<dbReference type="GO" id="GO:0000156">
    <property type="term" value="F:phosphorelay response regulator activity"/>
    <property type="evidence" value="ECO:0007669"/>
    <property type="project" value="TreeGrafter"/>
</dbReference>
<keyword evidence="3 5" id="KW-0238">DNA-binding</keyword>
<dbReference type="SMART" id="SM00862">
    <property type="entry name" value="Trans_reg_C"/>
    <property type="match status" value="1"/>
</dbReference>
<protein>
    <submittedName>
        <fullName evidence="9">Response regulator transcription factor</fullName>
    </submittedName>
</protein>
<dbReference type="CDD" id="cd00383">
    <property type="entry name" value="trans_reg_C"/>
    <property type="match status" value="1"/>
</dbReference>
<dbReference type="RefSeq" id="WP_225697923.1">
    <property type="nucleotide sequence ID" value="NZ_JAIXNE010000002.1"/>
</dbReference>
<dbReference type="Gene3D" id="3.40.50.2300">
    <property type="match status" value="1"/>
</dbReference>
<dbReference type="Pfam" id="PF00072">
    <property type="entry name" value="Response_reg"/>
    <property type="match status" value="1"/>
</dbReference>
<proteinExistence type="predicted"/>
<dbReference type="Pfam" id="PF00486">
    <property type="entry name" value="Trans_reg_C"/>
    <property type="match status" value="1"/>
</dbReference>
<dbReference type="InterPro" id="IPR001867">
    <property type="entry name" value="OmpR/PhoB-type_DNA-bd"/>
</dbReference>
<evidence type="ECO:0000313" key="8">
    <source>
        <dbReference type="EMBL" id="MCA6074812.1"/>
    </source>
</evidence>
<dbReference type="SMART" id="SM00448">
    <property type="entry name" value="REC"/>
    <property type="match status" value="1"/>
</dbReference>
<dbReference type="GO" id="GO:0032993">
    <property type="term" value="C:protein-DNA complex"/>
    <property type="evidence" value="ECO:0007669"/>
    <property type="project" value="TreeGrafter"/>
</dbReference>
<evidence type="ECO:0000313" key="10">
    <source>
        <dbReference type="EMBL" id="MCA6077117.1"/>
    </source>
</evidence>
<keyword evidence="2" id="KW-0902">Two-component regulatory system</keyword>
<dbReference type="GO" id="GO:0000976">
    <property type="term" value="F:transcription cis-regulatory region binding"/>
    <property type="evidence" value="ECO:0007669"/>
    <property type="project" value="TreeGrafter"/>
</dbReference>
<organism evidence="9 11">
    <name type="scientific">Fulvivirga sedimenti</name>
    <dbReference type="NCBI Taxonomy" id="2879465"/>
    <lineage>
        <taxon>Bacteria</taxon>
        <taxon>Pseudomonadati</taxon>
        <taxon>Bacteroidota</taxon>
        <taxon>Cytophagia</taxon>
        <taxon>Cytophagales</taxon>
        <taxon>Fulvivirgaceae</taxon>
        <taxon>Fulvivirga</taxon>
    </lineage>
</organism>
<evidence type="ECO:0000313" key="9">
    <source>
        <dbReference type="EMBL" id="MCA6075989.1"/>
    </source>
</evidence>
<dbReference type="InterPro" id="IPR039420">
    <property type="entry name" value="WalR-like"/>
</dbReference>
<dbReference type="GO" id="GO:0005829">
    <property type="term" value="C:cytosol"/>
    <property type="evidence" value="ECO:0007669"/>
    <property type="project" value="TreeGrafter"/>
</dbReference>
<gene>
    <name evidence="8" type="ORF">LDX50_08015</name>
    <name evidence="9" type="ORF">LDX50_13985</name>
    <name evidence="10" type="ORF">LDX50_19705</name>
</gene>
<keyword evidence="11" id="KW-1185">Reference proteome</keyword>
<name>A0A9X1HT79_9BACT</name>
<dbReference type="Gene3D" id="6.10.250.690">
    <property type="match status" value="1"/>
</dbReference>
<dbReference type="CDD" id="cd17574">
    <property type="entry name" value="REC_OmpR"/>
    <property type="match status" value="1"/>
</dbReference>
<evidence type="ECO:0000259" key="7">
    <source>
        <dbReference type="PROSITE" id="PS51755"/>
    </source>
</evidence>
<evidence type="ECO:0000256" key="3">
    <source>
        <dbReference type="ARBA" id="ARBA00023125"/>
    </source>
</evidence>
<sequence length="227" mass="26000">MNYHIILVEDDKDVGYMLSEYLKLKDFSVKWVSHPDEAIACIRMNPVHLAILDVTLPVMDGFELAKRIRAAKPAIPLIFLTARSLKVDVLKGFNQGADDYIVKPVDEEELVARIHAVLKRYERVSGKAADQIEFRGVSLNIARQELMMGNETVKLTGREVQLLELFFKSPGDLVLTEDILRSIWGENDFFNRRSMDVFISRLRKKLKPANIHIENIHGKGFILKPQE</sequence>
<dbReference type="PANTHER" id="PTHR48111:SF40">
    <property type="entry name" value="PHOSPHATE REGULON TRANSCRIPTIONAL REGULATORY PROTEIN PHOB"/>
    <property type="match status" value="1"/>
</dbReference>
<evidence type="ECO:0000256" key="1">
    <source>
        <dbReference type="ARBA" id="ARBA00022553"/>
    </source>
</evidence>
<reference evidence="9" key="1">
    <citation type="submission" date="2021-09" db="EMBL/GenBank/DDBJ databases">
        <title>Fulvivirga sp. isolated from coastal sediment.</title>
        <authorList>
            <person name="Yu H."/>
        </authorList>
    </citation>
    <scope>NUCLEOTIDE SEQUENCE</scope>
    <source>
        <strain evidence="9">1062</strain>
    </source>
</reference>
<feature type="DNA-binding region" description="OmpR/PhoB-type" evidence="5">
    <location>
        <begin position="129"/>
        <end position="225"/>
    </location>
</feature>
<keyword evidence="1 4" id="KW-0597">Phosphoprotein</keyword>
<dbReference type="Gene3D" id="1.10.10.10">
    <property type="entry name" value="Winged helix-like DNA-binding domain superfamily/Winged helix DNA-binding domain"/>
    <property type="match status" value="1"/>
</dbReference>
<accession>A0A9X1HT79</accession>